<evidence type="ECO:0000256" key="8">
    <source>
        <dbReference type="ARBA" id="ARBA00023098"/>
    </source>
</evidence>
<keyword evidence="3" id="KW-0489">Methyltransferase</keyword>
<dbReference type="PANTHER" id="PTHR12714:SF9">
    <property type="entry name" value="PROTEIN-S-ISOPRENYLCYSTEINE O-METHYLTRANSFERASE"/>
    <property type="match status" value="1"/>
</dbReference>
<keyword evidence="6" id="KW-0256">Endoplasmic reticulum</keyword>
<comment type="caution">
    <text evidence="14">The sequence shown here is derived from an EMBL/GenBank/DDBJ whole genome shotgun (WGS) entry which is preliminary data.</text>
</comment>
<dbReference type="Proteomes" id="UP001194468">
    <property type="component" value="Unassembled WGS sequence"/>
</dbReference>
<evidence type="ECO:0000313" key="14">
    <source>
        <dbReference type="EMBL" id="KAF8439975.1"/>
    </source>
</evidence>
<dbReference type="GO" id="GO:0008654">
    <property type="term" value="P:phospholipid biosynthetic process"/>
    <property type="evidence" value="ECO:0007669"/>
    <property type="project" value="UniProtKB-KW"/>
</dbReference>
<organism evidence="14 15">
    <name type="scientific">Boletus edulis BED1</name>
    <dbReference type="NCBI Taxonomy" id="1328754"/>
    <lineage>
        <taxon>Eukaryota</taxon>
        <taxon>Fungi</taxon>
        <taxon>Dikarya</taxon>
        <taxon>Basidiomycota</taxon>
        <taxon>Agaricomycotina</taxon>
        <taxon>Agaricomycetes</taxon>
        <taxon>Agaricomycetidae</taxon>
        <taxon>Boletales</taxon>
        <taxon>Boletineae</taxon>
        <taxon>Boletaceae</taxon>
        <taxon>Boletoideae</taxon>
        <taxon>Boletus</taxon>
    </lineage>
</organism>
<dbReference type="InterPro" id="IPR007318">
    <property type="entry name" value="Phopholipid_MeTrfase"/>
</dbReference>
<keyword evidence="5 12" id="KW-0812">Transmembrane</keyword>
<evidence type="ECO:0000256" key="4">
    <source>
        <dbReference type="ARBA" id="ARBA00022691"/>
    </source>
</evidence>
<gene>
    <name evidence="14" type="ORF">L210DRAFT_3541315</name>
</gene>
<evidence type="ECO:0000256" key="13">
    <source>
        <dbReference type="SAM" id="SignalP"/>
    </source>
</evidence>
<evidence type="ECO:0000256" key="1">
    <source>
        <dbReference type="ARBA" id="ARBA00004127"/>
    </source>
</evidence>
<evidence type="ECO:0000313" key="15">
    <source>
        <dbReference type="Proteomes" id="UP001194468"/>
    </source>
</evidence>
<dbReference type="AlphaFoldDB" id="A0AAD4BU27"/>
<dbReference type="PANTHER" id="PTHR12714">
    <property type="entry name" value="PROTEIN-S ISOPRENYLCYSTEINE O-METHYLTRANSFERASE"/>
    <property type="match status" value="1"/>
</dbReference>
<dbReference type="Pfam" id="PF04191">
    <property type="entry name" value="PEMT"/>
    <property type="match status" value="1"/>
</dbReference>
<sequence>MAVAKLLLLILSGVAQLYGQTPPNVRPPTEHLREQRGIERGLPFITWLGRALFCVWVLFEAAVLVAFANFTPPTLAHYLSHVLLPSKLLPQAATLTTATPAFTIGSLLGVFGGLLRAYCYRALGAHFTFELSIRPTQALVTHGLYGVIRHPSYTGSLALVLGWQLCVLDRQGVIMSLIASGWDSNIGQAVVTAASTCVWATTVCMLYLWLSKRMNNEDAMLEKNFGEEWRAWAKRVPYRLVPGVY</sequence>
<evidence type="ECO:0000256" key="6">
    <source>
        <dbReference type="ARBA" id="ARBA00022824"/>
    </source>
</evidence>
<evidence type="ECO:0000256" key="9">
    <source>
        <dbReference type="ARBA" id="ARBA00023136"/>
    </source>
</evidence>
<reference evidence="14" key="1">
    <citation type="submission" date="2019-10" db="EMBL/GenBank/DDBJ databases">
        <authorList>
            <consortium name="DOE Joint Genome Institute"/>
            <person name="Kuo A."/>
            <person name="Miyauchi S."/>
            <person name="Kiss E."/>
            <person name="Drula E."/>
            <person name="Kohler A."/>
            <person name="Sanchez-Garcia M."/>
            <person name="Andreopoulos B."/>
            <person name="Barry K.W."/>
            <person name="Bonito G."/>
            <person name="Buee M."/>
            <person name="Carver A."/>
            <person name="Chen C."/>
            <person name="Cichocki N."/>
            <person name="Clum A."/>
            <person name="Culley D."/>
            <person name="Crous P.W."/>
            <person name="Fauchery L."/>
            <person name="Girlanda M."/>
            <person name="Hayes R."/>
            <person name="Keri Z."/>
            <person name="LaButti K."/>
            <person name="Lipzen A."/>
            <person name="Lombard V."/>
            <person name="Magnuson J."/>
            <person name="Maillard F."/>
            <person name="Morin E."/>
            <person name="Murat C."/>
            <person name="Nolan M."/>
            <person name="Ohm R."/>
            <person name="Pangilinan J."/>
            <person name="Pereira M."/>
            <person name="Perotto S."/>
            <person name="Peter M."/>
            <person name="Riley R."/>
            <person name="Sitrit Y."/>
            <person name="Stielow B."/>
            <person name="Szollosi G."/>
            <person name="Zifcakova L."/>
            <person name="Stursova M."/>
            <person name="Spatafora J.W."/>
            <person name="Tedersoo L."/>
            <person name="Vaario L.-M."/>
            <person name="Yamada A."/>
            <person name="Yan M."/>
            <person name="Wang P."/>
            <person name="Xu J."/>
            <person name="Bruns T."/>
            <person name="Baldrian P."/>
            <person name="Vilgalys R."/>
            <person name="Henrissat B."/>
            <person name="Grigoriev I.V."/>
            <person name="Hibbett D."/>
            <person name="Nagy L.G."/>
            <person name="Martin F.M."/>
        </authorList>
    </citation>
    <scope>NUCLEOTIDE SEQUENCE</scope>
    <source>
        <strain evidence="14">BED1</strain>
    </source>
</reference>
<evidence type="ECO:0000256" key="12">
    <source>
        <dbReference type="SAM" id="Phobius"/>
    </source>
</evidence>
<keyword evidence="9 12" id="KW-0472">Membrane</keyword>
<evidence type="ECO:0000256" key="5">
    <source>
        <dbReference type="ARBA" id="ARBA00022692"/>
    </source>
</evidence>
<evidence type="ECO:0000256" key="3">
    <source>
        <dbReference type="ARBA" id="ARBA00022603"/>
    </source>
</evidence>
<dbReference type="EMBL" id="WHUW01000013">
    <property type="protein sequence ID" value="KAF8439975.1"/>
    <property type="molecule type" value="Genomic_DNA"/>
</dbReference>
<keyword evidence="2" id="KW-0444">Lipid biosynthesis</keyword>
<keyword evidence="15" id="KW-1185">Reference proteome</keyword>
<evidence type="ECO:0000256" key="11">
    <source>
        <dbReference type="ARBA" id="ARBA00023264"/>
    </source>
</evidence>
<keyword evidence="7 12" id="KW-1133">Transmembrane helix</keyword>
<evidence type="ECO:0000256" key="7">
    <source>
        <dbReference type="ARBA" id="ARBA00022989"/>
    </source>
</evidence>
<keyword evidence="13" id="KW-0732">Signal</keyword>
<feature type="transmembrane region" description="Helical" evidence="12">
    <location>
        <begin position="47"/>
        <end position="71"/>
    </location>
</feature>
<dbReference type="GO" id="GO:0032259">
    <property type="term" value="P:methylation"/>
    <property type="evidence" value="ECO:0007669"/>
    <property type="project" value="UniProtKB-KW"/>
</dbReference>
<dbReference type="Gene3D" id="1.20.120.1630">
    <property type="match status" value="1"/>
</dbReference>
<reference evidence="14" key="2">
    <citation type="journal article" date="2020" name="Nat. Commun.">
        <title>Large-scale genome sequencing of mycorrhizal fungi provides insights into the early evolution of symbiotic traits.</title>
        <authorList>
            <person name="Miyauchi S."/>
            <person name="Kiss E."/>
            <person name="Kuo A."/>
            <person name="Drula E."/>
            <person name="Kohler A."/>
            <person name="Sanchez-Garcia M."/>
            <person name="Morin E."/>
            <person name="Andreopoulos B."/>
            <person name="Barry K.W."/>
            <person name="Bonito G."/>
            <person name="Buee M."/>
            <person name="Carver A."/>
            <person name="Chen C."/>
            <person name="Cichocki N."/>
            <person name="Clum A."/>
            <person name="Culley D."/>
            <person name="Crous P.W."/>
            <person name="Fauchery L."/>
            <person name="Girlanda M."/>
            <person name="Hayes R.D."/>
            <person name="Keri Z."/>
            <person name="LaButti K."/>
            <person name="Lipzen A."/>
            <person name="Lombard V."/>
            <person name="Magnuson J."/>
            <person name="Maillard F."/>
            <person name="Murat C."/>
            <person name="Nolan M."/>
            <person name="Ohm R.A."/>
            <person name="Pangilinan J."/>
            <person name="Pereira M.F."/>
            <person name="Perotto S."/>
            <person name="Peter M."/>
            <person name="Pfister S."/>
            <person name="Riley R."/>
            <person name="Sitrit Y."/>
            <person name="Stielow J.B."/>
            <person name="Szollosi G."/>
            <person name="Zifcakova L."/>
            <person name="Stursova M."/>
            <person name="Spatafora J.W."/>
            <person name="Tedersoo L."/>
            <person name="Vaario L.M."/>
            <person name="Yamada A."/>
            <person name="Yan M."/>
            <person name="Wang P."/>
            <person name="Xu J."/>
            <person name="Bruns T."/>
            <person name="Baldrian P."/>
            <person name="Vilgalys R."/>
            <person name="Dunand C."/>
            <person name="Henrissat B."/>
            <person name="Grigoriev I.V."/>
            <person name="Hibbett D."/>
            <person name="Nagy L.G."/>
            <person name="Martin F.M."/>
        </authorList>
    </citation>
    <scope>NUCLEOTIDE SEQUENCE</scope>
    <source>
        <strain evidence="14">BED1</strain>
    </source>
</reference>
<keyword evidence="4" id="KW-0949">S-adenosyl-L-methionine</keyword>
<feature type="transmembrane region" description="Helical" evidence="12">
    <location>
        <begin position="186"/>
        <end position="210"/>
    </location>
</feature>
<dbReference type="GO" id="GO:0012505">
    <property type="term" value="C:endomembrane system"/>
    <property type="evidence" value="ECO:0007669"/>
    <property type="project" value="UniProtKB-SubCell"/>
</dbReference>
<evidence type="ECO:0008006" key="16">
    <source>
        <dbReference type="Google" id="ProtNLM"/>
    </source>
</evidence>
<accession>A0AAD4BU27</accession>
<evidence type="ECO:0000256" key="10">
    <source>
        <dbReference type="ARBA" id="ARBA00023209"/>
    </source>
</evidence>
<proteinExistence type="predicted"/>
<keyword evidence="11" id="KW-1208">Phospholipid metabolism</keyword>
<keyword evidence="3" id="KW-0808">Transferase</keyword>
<protein>
    <recommendedName>
        <fullName evidence="16">Protein-S-isoprenylcysteine O-methyltransferase</fullName>
    </recommendedName>
</protein>
<keyword evidence="10" id="KW-0594">Phospholipid biosynthesis</keyword>
<dbReference type="GO" id="GO:0008168">
    <property type="term" value="F:methyltransferase activity"/>
    <property type="evidence" value="ECO:0007669"/>
    <property type="project" value="UniProtKB-KW"/>
</dbReference>
<name>A0AAD4BU27_BOLED</name>
<evidence type="ECO:0000256" key="2">
    <source>
        <dbReference type="ARBA" id="ARBA00022516"/>
    </source>
</evidence>
<feature type="chain" id="PRO_5041901918" description="Protein-S-isoprenylcysteine O-methyltransferase" evidence="13">
    <location>
        <begin position="20"/>
        <end position="245"/>
    </location>
</feature>
<feature type="transmembrane region" description="Helical" evidence="12">
    <location>
        <begin position="92"/>
        <end position="115"/>
    </location>
</feature>
<keyword evidence="8" id="KW-0443">Lipid metabolism</keyword>
<feature type="signal peptide" evidence="13">
    <location>
        <begin position="1"/>
        <end position="19"/>
    </location>
</feature>
<comment type="subcellular location">
    <subcellularLocation>
        <location evidence="1">Endomembrane system</location>
        <topology evidence="1">Multi-pass membrane protein</topology>
    </subcellularLocation>
</comment>